<dbReference type="EMBL" id="JASAOG010000302">
    <property type="protein sequence ID" value="KAK0040825.1"/>
    <property type="molecule type" value="Genomic_DNA"/>
</dbReference>
<dbReference type="AlphaFoldDB" id="A0AAD8AR50"/>
<reference evidence="3" key="1">
    <citation type="journal article" date="2023" name="PLoS Negl. Trop. Dis.">
        <title>A genome sequence for Biomphalaria pfeifferi, the major vector snail for the human-infecting parasite Schistosoma mansoni.</title>
        <authorList>
            <person name="Bu L."/>
            <person name="Lu L."/>
            <person name="Laidemitt M.R."/>
            <person name="Zhang S.M."/>
            <person name="Mutuku M."/>
            <person name="Mkoji G."/>
            <person name="Steinauer M."/>
            <person name="Loker E.S."/>
        </authorList>
    </citation>
    <scope>NUCLEOTIDE SEQUENCE</scope>
    <source>
        <strain evidence="3">KasaAsao</strain>
    </source>
</reference>
<evidence type="ECO:0000256" key="2">
    <source>
        <dbReference type="SAM" id="MobiDB-lite"/>
    </source>
</evidence>
<evidence type="ECO:0000256" key="1">
    <source>
        <dbReference type="ARBA" id="ARBA00008686"/>
    </source>
</evidence>
<proteinExistence type="inferred from homology"/>
<dbReference type="PANTHER" id="PTHR16294:SF6">
    <property type="entry name" value="DYNAMIN N-TERMINAL DOMAIN-CONTAINING PROTEIN"/>
    <property type="match status" value="1"/>
</dbReference>
<gene>
    <name evidence="3" type="ORF">Bpfe_029752</name>
</gene>
<accession>A0AAD8AR50</accession>
<dbReference type="GO" id="GO:0005737">
    <property type="term" value="C:cytoplasm"/>
    <property type="evidence" value="ECO:0007669"/>
    <property type="project" value="InterPro"/>
</dbReference>
<comment type="caution">
    <text evidence="3">The sequence shown here is derived from an EMBL/GenBank/DDBJ whole genome shotgun (WGS) entry which is preliminary data.</text>
</comment>
<name>A0AAD8AR50_BIOPF</name>
<dbReference type="InterPro" id="IPR007531">
    <property type="entry name" value="Dysbindin"/>
</dbReference>
<feature type="compositionally biased region" description="Basic and acidic residues" evidence="2">
    <location>
        <begin position="379"/>
        <end position="388"/>
    </location>
</feature>
<reference evidence="3" key="2">
    <citation type="submission" date="2023-04" db="EMBL/GenBank/DDBJ databases">
        <authorList>
            <person name="Bu L."/>
            <person name="Lu L."/>
            <person name="Laidemitt M.R."/>
            <person name="Zhang S.M."/>
            <person name="Mutuku M."/>
            <person name="Mkoji G."/>
            <person name="Steinauer M."/>
            <person name="Loker E.S."/>
        </authorList>
    </citation>
    <scope>NUCLEOTIDE SEQUENCE</scope>
    <source>
        <strain evidence="3">KasaAsao</strain>
        <tissue evidence="3">Whole Snail</tissue>
    </source>
</reference>
<dbReference type="Proteomes" id="UP001233172">
    <property type="component" value="Unassembled WGS sequence"/>
</dbReference>
<comment type="similarity">
    <text evidence="1">Belongs to the dysbindin family.</text>
</comment>
<evidence type="ECO:0000313" key="3">
    <source>
        <dbReference type="EMBL" id="KAK0040825.1"/>
    </source>
</evidence>
<keyword evidence="4" id="KW-1185">Reference proteome</keyword>
<feature type="region of interest" description="Disordered" evidence="2">
    <location>
        <begin position="301"/>
        <end position="394"/>
    </location>
</feature>
<protein>
    <submittedName>
        <fullName evidence="3">Dysbindin</fullName>
    </submittedName>
</protein>
<sequence length="394" mass="44825">MSVLKILKGTFHNVQQDIVDGLRTLTSSDGQPRHEQLRNIKNKEINLNVGADLLYGYQQTWSAIQAETKASAKKAEEVSTLLQPMFQVWDKCGESVTQLEEEVKNIPSILNTLEQLQKLIAGLRQDFIVAEKGLEVLENLCEEQELKKNFLIEQKKLTAYRLHKESEAEKIKVVMAQDHAKKMAKLESQKRINLQERAEVFTSAFQEDLEYYRTHGHPDRVPTEFPKVSSLSEIVIEEDKQELDSFLGPPDGSQELSGENAYIEDDYLGDFSVKEDTDFIENVEYINSTIVENMAIEGDHEDYEDSPLTRSFDSSKAATARDKEDENSEMGEQFLSRNALDNKFRTLTTTSDSSEHDGESLEVSAENHGPDASQSKTPLHTETEVEERLTEEER</sequence>
<dbReference type="PANTHER" id="PTHR16294">
    <property type="entry name" value="DYSTROBREVIN BINDING PROTEIN 1 DYSBINDIN"/>
    <property type="match status" value="1"/>
</dbReference>
<evidence type="ECO:0000313" key="4">
    <source>
        <dbReference type="Proteomes" id="UP001233172"/>
    </source>
</evidence>
<feature type="compositionally biased region" description="Polar residues" evidence="2">
    <location>
        <begin position="308"/>
        <end position="317"/>
    </location>
</feature>
<organism evidence="3 4">
    <name type="scientific">Biomphalaria pfeifferi</name>
    <name type="common">Bloodfluke planorb</name>
    <name type="synonym">Freshwater snail</name>
    <dbReference type="NCBI Taxonomy" id="112525"/>
    <lineage>
        <taxon>Eukaryota</taxon>
        <taxon>Metazoa</taxon>
        <taxon>Spiralia</taxon>
        <taxon>Lophotrochozoa</taxon>
        <taxon>Mollusca</taxon>
        <taxon>Gastropoda</taxon>
        <taxon>Heterobranchia</taxon>
        <taxon>Euthyneura</taxon>
        <taxon>Panpulmonata</taxon>
        <taxon>Hygrophila</taxon>
        <taxon>Lymnaeoidea</taxon>
        <taxon>Planorbidae</taxon>
        <taxon>Biomphalaria</taxon>
    </lineage>
</organism>